<evidence type="ECO:0000256" key="8">
    <source>
        <dbReference type="ARBA" id="ARBA00031423"/>
    </source>
</evidence>
<sequence length="697" mass="76749">MRKLADAYGIATQFHDWKGNERAVSAETLIRVLAAMGINATSSEAIAEALVESETRLWRRVVPPFTVMTETDSDVVAIHVPHGAGVHVELRTEGGETRALVQLDLWRDPREVDGQLIGEASFELPAGLPLGYHKLTAHWGDQSATGVLAVTPATLPEPALTDGRGWGFAAQLYSVLSRRSWGLGDLSDLADLTTWSGAEGADFLLVNPLHAAEPSAPMENSPYLPTSRRFINPIYLRPEAIEEYAYLSDADRAEVDQLRAGVPRISGPDDLLDRNLTWAAKQLALRTIFAAGRTPARQIAFEQYCNREGAGLLNHAIWSALVVEHGMGWRDWPADLQDPRSEAVADFSRDHAAEVEFWCWLQWQCDLQLGRAQTAATEAGMSIGVIHDLAVGVSVNGSDVWSEPEAYAVGVTVGSPPDAFNQKGQDWSQPPLRPDRLEELAYRPFRTMVAGLLRHGGGLRMDHVMALFRLWWVPQGRTPDHGTYVRYDPAAMVGILVLEAARAGAIVVGEDLGTVEPGVREYLSSRGVSGTSLLWFEYDGDTPLPPEQWRADSMASITTHDLPTTPAYLANSHVQLRHDLGLLDRPLAEELAEESAHVNQILDAVGQRGLLPDEPDETSLVEAMHRYLALSPARYLCPTLSDAVGDHRPQNLPGTWQEYPNWRVPLAGPDGVPVLLEDLVSNPRARRLMDVMRERRD</sequence>
<dbReference type="PANTHER" id="PTHR32438">
    <property type="entry name" value="4-ALPHA-GLUCANOTRANSFERASE DPE1, CHLOROPLASTIC/AMYLOPLASTIC"/>
    <property type="match status" value="1"/>
</dbReference>
<dbReference type="PANTHER" id="PTHR32438:SF5">
    <property type="entry name" value="4-ALPHA-GLUCANOTRANSFERASE DPE1, CHLOROPLASTIC_AMYLOPLASTIC"/>
    <property type="match status" value="1"/>
</dbReference>
<keyword evidence="5 10" id="KW-0328">Glycosyltransferase</keyword>
<evidence type="ECO:0000256" key="9">
    <source>
        <dbReference type="ARBA" id="ARBA00031501"/>
    </source>
</evidence>
<keyword evidence="6 10" id="KW-0808">Transferase</keyword>
<dbReference type="EC" id="2.4.1.25" evidence="3 10"/>
<dbReference type="GO" id="GO:0005975">
    <property type="term" value="P:carbohydrate metabolic process"/>
    <property type="evidence" value="ECO:0007669"/>
    <property type="project" value="InterPro"/>
</dbReference>
<evidence type="ECO:0000256" key="10">
    <source>
        <dbReference type="RuleBase" id="RU361207"/>
    </source>
</evidence>
<dbReference type="NCBIfam" id="TIGR00217">
    <property type="entry name" value="malQ"/>
    <property type="match status" value="1"/>
</dbReference>
<accession>A0A255E8V2</accession>
<dbReference type="InterPro" id="IPR048458">
    <property type="entry name" value="MalQ_N"/>
</dbReference>
<dbReference type="EMBL" id="NMVI01000015">
    <property type="protein sequence ID" value="OYN87997.1"/>
    <property type="molecule type" value="Genomic_DNA"/>
</dbReference>
<comment type="similarity">
    <text evidence="2 10">Belongs to the disproportionating enzyme family.</text>
</comment>
<name>A0A255E8V2_9ACTN</name>
<evidence type="ECO:0000256" key="6">
    <source>
        <dbReference type="ARBA" id="ARBA00022679"/>
    </source>
</evidence>
<protein>
    <recommendedName>
        <fullName evidence="4 10">4-alpha-glucanotransferase</fullName>
        <ecNumber evidence="3 10">2.4.1.25</ecNumber>
    </recommendedName>
    <alternativeName>
        <fullName evidence="8 10">Amylomaltase</fullName>
    </alternativeName>
    <alternativeName>
        <fullName evidence="9 10">Disproportionating enzyme</fullName>
    </alternativeName>
</protein>
<evidence type="ECO:0000256" key="1">
    <source>
        <dbReference type="ARBA" id="ARBA00000439"/>
    </source>
</evidence>
<dbReference type="Gene3D" id="3.20.20.80">
    <property type="entry name" value="Glycosidases"/>
    <property type="match status" value="1"/>
</dbReference>
<dbReference type="SUPFAM" id="SSF51445">
    <property type="entry name" value="(Trans)glycosidases"/>
    <property type="match status" value="1"/>
</dbReference>
<evidence type="ECO:0000256" key="3">
    <source>
        <dbReference type="ARBA" id="ARBA00012560"/>
    </source>
</evidence>
<dbReference type="AlphaFoldDB" id="A0A255E8V2"/>
<evidence type="ECO:0000313" key="12">
    <source>
        <dbReference type="EMBL" id="OYN87997.1"/>
    </source>
</evidence>
<evidence type="ECO:0000256" key="7">
    <source>
        <dbReference type="ARBA" id="ARBA00023277"/>
    </source>
</evidence>
<dbReference type="InterPro" id="IPR017853">
    <property type="entry name" value="GH"/>
</dbReference>
<comment type="catalytic activity">
    <reaction evidence="1 10">
        <text>Transfers a segment of a (1-&gt;4)-alpha-D-glucan to a new position in an acceptor, which may be glucose or a (1-&gt;4)-alpha-D-glucan.</text>
        <dbReference type="EC" id="2.4.1.25"/>
    </reaction>
</comment>
<organism evidence="12 13">
    <name type="scientific">Parenemella sanctibonifatiensis</name>
    <dbReference type="NCBI Taxonomy" id="2016505"/>
    <lineage>
        <taxon>Bacteria</taxon>
        <taxon>Bacillati</taxon>
        <taxon>Actinomycetota</taxon>
        <taxon>Actinomycetes</taxon>
        <taxon>Propionibacteriales</taxon>
        <taxon>Propionibacteriaceae</taxon>
        <taxon>Parenemella</taxon>
    </lineage>
</organism>
<evidence type="ECO:0000313" key="13">
    <source>
        <dbReference type="Proteomes" id="UP000216533"/>
    </source>
</evidence>
<evidence type="ECO:0000259" key="11">
    <source>
        <dbReference type="Pfam" id="PF21226"/>
    </source>
</evidence>
<dbReference type="InterPro" id="IPR003385">
    <property type="entry name" value="Glyco_hydro_77"/>
</dbReference>
<keyword evidence="7 10" id="KW-0119">Carbohydrate metabolism</keyword>
<dbReference type="GO" id="GO:0004134">
    <property type="term" value="F:4-alpha-glucanotransferase activity"/>
    <property type="evidence" value="ECO:0007669"/>
    <property type="project" value="UniProtKB-EC"/>
</dbReference>
<evidence type="ECO:0000256" key="5">
    <source>
        <dbReference type="ARBA" id="ARBA00022676"/>
    </source>
</evidence>
<dbReference type="Proteomes" id="UP000216533">
    <property type="component" value="Unassembled WGS sequence"/>
</dbReference>
<comment type="caution">
    <text evidence="12">The sequence shown here is derived from an EMBL/GenBank/DDBJ whole genome shotgun (WGS) entry which is preliminary data.</text>
</comment>
<evidence type="ECO:0000256" key="2">
    <source>
        <dbReference type="ARBA" id="ARBA00005684"/>
    </source>
</evidence>
<dbReference type="Pfam" id="PF21226">
    <property type="entry name" value="MalQ_N"/>
    <property type="match status" value="1"/>
</dbReference>
<dbReference type="Pfam" id="PF02446">
    <property type="entry name" value="Glyco_hydro_77"/>
    <property type="match status" value="1"/>
</dbReference>
<gene>
    <name evidence="12" type="primary">malQ</name>
    <name evidence="12" type="ORF">CGZ92_06205</name>
</gene>
<evidence type="ECO:0000256" key="4">
    <source>
        <dbReference type="ARBA" id="ARBA00020295"/>
    </source>
</evidence>
<feature type="domain" description="MalQ N-terminal beta-sandwich" evidence="11">
    <location>
        <begin position="62"/>
        <end position="152"/>
    </location>
</feature>
<proteinExistence type="inferred from homology"/>
<reference evidence="12 13" key="1">
    <citation type="submission" date="2017-07" db="EMBL/GenBank/DDBJ databases">
        <title>Draft whole genome sequences of clinical Proprionibacteriaceae strains.</title>
        <authorList>
            <person name="Bernier A.-M."/>
            <person name="Bernard K."/>
            <person name="Domingo M.-C."/>
        </authorList>
    </citation>
    <scope>NUCLEOTIDE SEQUENCE [LARGE SCALE GENOMIC DNA]</scope>
    <source>
        <strain evidence="12 13">NML 160184</strain>
    </source>
</reference>